<evidence type="ECO:0000256" key="1">
    <source>
        <dbReference type="ARBA" id="ARBA00022614"/>
    </source>
</evidence>
<dbReference type="PANTHER" id="PTHR48051:SF35">
    <property type="entry name" value="LEUCINE-RICH REPEAT-CONTAINING PROTEIN 27"/>
    <property type="match status" value="1"/>
</dbReference>
<dbReference type="Proteomes" id="UP000515129">
    <property type="component" value="Chromosome 38"/>
</dbReference>
<name>A0A6P6LBT5_CARAU</name>
<keyword evidence="1" id="KW-0433">Leucine-rich repeat</keyword>
<dbReference type="AlphaFoldDB" id="A0A6P6LBT5"/>
<proteinExistence type="predicted"/>
<protein>
    <submittedName>
        <fullName evidence="4">Leucine-rich repeat-containing protein 27 isoform X1</fullName>
    </submittedName>
</protein>
<dbReference type="PANTHER" id="PTHR48051">
    <property type="match status" value="1"/>
</dbReference>
<dbReference type="InterPro" id="IPR032675">
    <property type="entry name" value="LRR_dom_sf"/>
</dbReference>
<gene>
    <name evidence="4" type="primary">LOC113057494</name>
</gene>
<dbReference type="KEGG" id="caua:113057494"/>
<keyword evidence="3" id="KW-1185">Reference proteome</keyword>
<dbReference type="Gene3D" id="3.80.10.10">
    <property type="entry name" value="Ribonuclease Inhibitor"/>
    <property type="match status" value="1"/>
</dbReference>
<organism evidence="3 4">
    <name type="scientific">Carassius auratus</name>
    <name type="common">Goldfish</name>
    <dbReference type="NCBI Taxonomy" id="7957"/>
    <lineage>
        <taxon>Eukaryota</taxon>
        <taxon>Metazoa</taxon>
        <taxon>Chordata</taxon>
        <taxon>Craniata</taxon>
        <taxon>Vertebrata</taxon>
        <taxon>Euteleostomi</taxon>
        <taxon>Actinopterygii</taxon>
        <taxon>Neopterygii</taxon>
        <taxon>Teleostei</taxon>
        <taxon>Ostariophysi</taxon>
        <taxon>Cypriniformes</taxon>
        <taxon>Cyprinidae</taxon>
        <taxon>Cyprininae</taxon>
        <taxon>Carassius</taxon>
    </lineage>
</organism>
<evidence type="ECO:0000313" key="3">
    <source>
        <dbReference type="Proteomes" id="UP000515129"/>
    </source>
</evidence>
<keyword evidence="2" id="KW-0677">Repeat</keyword>
<accession>A0A6P6LBT5</accession>
<dbReference type="SUPFAM" id="SSF52058">
    <property type="entry name" value="L domain-like"/>
    <property type="match status" value="1"/>
</dbReference>
<dbReference type="SMART" id="SM00369">
    <property type="entry name" value="LRR_TYP"/>
    <property type="match status" value="3"/>
</dbReference>
<dbReference type="RefSeq" id="XP_026080701.1">
    <property type="nucleotide sequence ID" value="XM_026224916.1"/>
</dbReference>
<dbReference type="InterPro" id="IPR001611">
    <property type="entry name" value="Leu-rich_rpt"/>
</dbReference>
<dbReference type="OrthoDB" id="2021138at2759"/>
<dbReference type="InterPro" id="IPR003591">
    <property type="entry name" value="Leu-rich_rpt_typical-subtyp"/>
</dbReference>
<dbReference type="GO" id="GO:0005737">
    <property type="term" value="C:cytoplasm"/>
    <property type="evidence" value="ECO:0007669"/>
    <property type="project" value="TreeGrafter"/>
</dbReference>
<reference evidence="4" key="1">
    <citation type="submission" date="2025-08" db="UniProtKB">
        <authorList>
            <consortium name="RefSeq"/>
        </authorList>
    </citation>
    <scope>IDENTIFICATION</scope>
    <source>
        <strain evidence="4">Wakin</strain>
        <tissue evidence="4">Muscle</tissue>
    </source>
</reference>
<dbReference type="InterPro" id="IPR050216">
    <property type="entry name" value="LRR_domain-containing"/>
</dbReference>
<dbReference type="PROSITE" id="PS51450">
    <property type="entry name" value="LRR"/>
    <property type="match status" value="1"/>
</dbReference>
<evidence type="ECO:0000256" key="2">
    <source>
        <dbReference type="ARBA" id="ARBA00022737"/>
    </source>
</evidence>
<dbReference type="Pfam" id="PF13855">
    <property type="entry name" value="LRR_8"/>
    <property type="match status" value="1"/>
</dbReference>
<sequence length="222" mass="24617">MSELHCEEEEDVLCLSRRALRSIPASVLHTTHLKSLYLEGNEISSLPERFFSRMSSLVWLDVRNNRLSGLPAAIGQHRCLKTLLLEGNPISALPPELGHVITLKALSLRKCPLVFPPQDVLDRGLPSILHYLRSSALTDVSPPESAAVEKLCLSELEQCEEDETEILRFEELRRRMIQVERAELGSAGDGGTGTPRADLISSCFIRLNIVSALDDVQRSPAV</sequence>
<evidence type="ECO:0000313" key="4">
    <source>
        <dbReference type="RefSeq" id="XP_026080701.1"/>
    </source>
</evidence>